<dbReference type="Gene3D" id="1.10.443.10">
    <property type="entry name" value="Intergrase catalytic core"/>
    <property type="match status" value="1"/>
</dbReference>
<dbReference type="Proteomes" id="UP001595711">
    <property type="component" value="Unassembled WGS sequence"/>
</dbReference>
<evidence type="ECO:0000259" key="5">
    <source>
        <dbReference type="PROSITE" id="PS51898"/>
    </source>
</evidence>
<dbReference type="PROSITE" id="PS51898">
    <property type="entry name" value="TYR_RECOMBINASE"/>
    <property type="match status" value="1"/>
</dbReference>
<keyword evidence="4" id="KW-0233">DNA recombination</keyword>
<keyword evidence="2" id="KW-0229">DNA integration</keyword>
<dbReference type="PANTHER" id="PTHR30349:SF41">
    <property type="entry name" value="INTEGRASE_RECOMBINASE PROTEIN MJ0367-RELATED"/>
    <property type="match status" value="1"/>
</dbReference>
<feature type="domain" description="Tyr recombinase" evidence="5">
    <location>
        <begin position="105"/>
        <end position="305"/>
    </location>
</feature>
<name>A0ABV7VHX1_9PROT</name>
<comment type="caution">
    <text evidence="6">The sequence shown here is derived from an EMBL/GenBank/DDBJ whole genome shotgun (WGS) entry which is preliminary data.</text>
</comment>
<dbReference type="InterPro" id="IPR050090">
    <property type="entry name" value="Tyrosine_recombinase_XerCD"/>
</dbReference>
<evidence type="ECO:0000256" key="4">
    <source>
        <dbReference type="ARBA" id="ARBA00023172"/>
    </source>
</evidence>
<keyword evidence="7" id="KW-1185">Reference proteome</keyword>
<evidence type="ECO:0000256" key="1">
    <source>
        <dbReference type="ARBA" id="ARBA00008857"/>
    </source>
</evidence>
<dbReference type="PANTHER" id="PTHR30349">
    <property type="entry name" value="PHAGE INTEGRASE-RELATED"/>
    <property type="match status" value="1"/>
</dbReference>
<gene>
    <name evidence="6" type="ORF">ACFOOQ_16145</name>
</gene>
<keyword evidence="3" id="KW-0238">DNA-binding</keyword>
<evidence type="ECO:0000256" key="2">
    <source>
        <dbReference type="ARBA" id="ARBA00022908"/>
    </source>
</evidence>
<reference evidence="7" key="1">
    <citation type="journal article" date="2019" name="Int. J. Syst. Evol. Microbiol.">
        <title>The Global Catalogue of Microorganisms (GCM) 10K type strain sequencing project: providing services to taxonomists for standard genome sequencing and annotation.</title>
        <authorList>
            <consortium name="The Broad Institute Genomics Platform"/>
            <consortium name="The Broad Institute Genome Sequencing Center for Infectious Disease"/>
            <person name="Wu L."/>
            <person name="Ma J."/>
        </authorList>
    </citation>
    <scope>NUCLEOTIDE SEQUENCE [LARGE SCALE GENOMIC DNA]</scope>
    <source>
        <strain evidence="7">KCTC 42182</strain>
    </source>
</reference>
<evidence type="ECO:0000313" key="6">
    <source>
        <dbReference type="EMBL" id="MFC3677088.1"/>
    </source>
</evidence>
<dbReference type="EMBL" id="JBHRYJ010000003">
    <property type="protein sequence ID" value="MFC3677088.1"/>
    <property type="molecule type" value="Genomic_DNA"/>
</dbReference>
<dbReference type="Pfam" id="PF00589">
    <property type="entry name" value="Phage_integrase"/>
    <property type="match status" value="1"/>
</dbReference>
<evidence type="ECO:0000256" key="3">
    <source>
        <dbReference type="ARBA" id="ARBA00023125"/>
    </source>
</evidence>
<dbReference type="InterPro" id="IPR013762">
    <property type="entry name" value="Integrase-like_cat_sf"/>
</dbReference>
<proteinExistence type="inferred from homology"/>
<organism evidence="6 7">
    <name type="scientific">Ferrovibrio xuzhouensis</name>
    <dbReference type="NCBI Taxonomy" id="1576914"/>
    <lineage>
        <taxon>Bacteria</taxon>
        <taxon>Pseudomonadati</taxon>
        <taxon>Pseudomonadota</taxon>
        <taxon>Alphaproteobacteria</taxon>
        <taxon>Rhodospirillales</taxon>
        <taxon>Rhodospirillaceae</taxon>
        <taxon>Ferrovibrio</taxon>
    </lineage>
</organism>
<dbReference type="SUPFAM" id="SSF56349">
    <property type="entry name" value="DNA breaking-rejoining enzymes"/>
    <property type="match status" value="1"/>
</dbReference>
<accession>A0ABV7VHX1</accession>
<protein>
    <submittedName>
        <fullName evidence="6">Tyrosine-type recombinase/integrase</fullName>
    </submittedName>
</protein>
<dbReference type="InterPro" id="IPR011010">
    <property type="entry name" value="DNA_brk_join_enz"/>
</dbReference>
<sequence length="320" mass="35408">MSAPVTMLARAEAYLAERRRLGFALDRSGSLTLAFARFADATGHEGPLASAIVLRWAKEQAVCADPFTWAQRLNVLRPFARHLADAESGTSFPEGAPFGRSKRRIAPHIFTPAEVNALITAARTLPVFGAGPATFPTLLGLLAVTGQRISEALRLRCGDLDEAVTCITVKHSKFDRTRIVPLHPTATVALRDYLRTRARLGSTDRSAPLFLDERSGEILRYGAVRRAWLRLTEDLGIVPRGGHQFIRIHDLRHTFICRRLMLWQAEGTDIDNAMLALSAYVGHVNLGDTYWYMQAVPELMALAGDRFESLALHFGEARHG</sequence>
<evidence type="ECO:0000313" key="7">
    <source>
        <dbReference type="Proteomes" id="UP001595711"/>
    </source>
</evidence>
<comment type="similarity">
    <text evidence="1">Belongs to the 'phage' integrase family.</text>
</comment>
<dbReference type="InterPro" id="IPR002104">
    <property type="entry name" value="Integrase_catalytic"/>
</dbReference>
<dbReference type="RefSeq" id="WP_379728513.1">
    <property type="nucleotide sequence ID" value="NZ_JBHRYJ010000003.1"/>
</dbReference>